<dbReference type="PROSITE" id="PS51737">
    <property type="entry name" value="RECOMBINASE_DNA_BIND"/>
    <property type="match status" value="1"/>
</dbReference>
<reference evidence="8 9" key="1">
    <citation type="submission" date="2016-03" db="EMBL/GenBank/DDBJ databases">
        <title>Niastella vici sp. nov., isolated from farmland soil.</title>
        <authorList>
            <person name="Chen L."/>
            <person name="Wang D."/>
            <person name="Yang S."/>
            <person name="Wang G."/>
        </authorList>
    </citation>
    <scope>NUCLEOTIDE SEQUENCE [LARGE SCALE GENOMIC DNA]</scope>
    <source>
        <strain evidence="8 9">DJ57</strain>
    </source>
</reference>
<evidence type="ECO:0000259" key="6">
    <source>
        <dbReference type="PROSITE" id="PS51736"/>
    </source>
</evidence>
<dbReference type="InterPro" id="IPR006118">
    <property type="entry name" value="Recombinase_CS"/>
</dbReference>
<dbReference type="Proteomes" id="UP000192796">
    <property type="component" value="Unassembled WGS sequence"/>
</dbReference>
<dbReference type="OrthoDB" id="9815006at2"/>
<dbReference type="InterPro" id="IPR036162">
    <property type="entry name" value="Resolvase-like_N_sf"/>
</dbReference>
<evidence type="ECO:0000313" key="8">
    <source>
        <dbReference type="EMBL" id="OQP64760.1"/>
    </source>
</evidence>
<protein>
    <recommendedName>
        <fullName evidence="10">Resolvase/invertase-type recombinase catalytic domain-containing protein</fullName>
    </recommendedName>
</protein>
<name>A0A1V9G2F9_9BACT</name>
<evidence type="ECO:0000256" key="2">
    <source>
        <dbReference type="ARBA" id="ARBA00023125"/>
    </source>
</evidence>
<keyword evidence="1" id="KW-0229">DNA integration</keyword>
<evidence type="ECO:0000259" key="7">
    <source>
        <dbReference type="PROSITE" id="PS51737"/>
    </source>
</evidence>
<dbReference type="GO" id="GO:0015074">
    <property type="term" value="P:DNA integration"/>
    <property type="evidence" value="ECO:0007669"/>
    <property type="project" value="UniProtKB-KW"/>
</dbReference>
<keyword evidence="9" id="KW-1185">Reference proteome</keyword>
<feature type="active site" description="O-(5'-phospho-DNA)-serine intermediate" evidence="4 5">
    <location>
        <position position="14"/>
    </location>
</feature>
<keyword evidence="3" id="KW-0233">DNA recombination</keyword>
<dbReference type="EMBL" id="LVYD01000041">
    <property type="protein sequence ID" value="OQP64760.1"/>
    <property type="molecule type" value="Genomic_DNA"/>
</dbReference>
<dbReference type="AlphaFoldDB" id="A0A1V9G2F9"/>
<dbReference type="PROSITE" id="PS00397">
    <property type="entry name" value="RECOMBINASES_1"/>
    <property type="match status" value="1"/>
</dbReference>
<proteinExistence type="predicted"/>
<dbReference type="Pfam" id="PF07508">
    <property type="entry name" value="Recombinase"/>
    <property type="match status" value="1"/>
</dbReference>
<comment type="caution">
    <text evidence="8">The sequence shown here is derived from an EMBL/GenBank/DDBJ whole genome shotgun (WGS) entry which is preliminary data.</text>
</comment>
<evidence type="ECO:0000256" key="1">
    <source>
        <dbReference type="ARBA" id="ARBA00022908"/>
    </source>
</evidence>
<dbReference type="PANTHER" id="PTHR30461">
    <property type="entry name" value="DNA-INVERTASE FROM LAMBDOID PROPHAGE"/>
    <property type="match status" value="1"/>
</dbReference>
<dbReference type="InterPro" id="IPR038109">
    <property type="entry name" value="DNA_bind_recomb_sf"/>
</dbReference>
<keyword evidence="2" id="KW-0238">DNA-binding</keyword>
<evidence type="ECO:0000313" key="9">
    <source>
        <dbReference type="Proteomes" id="UP000192796"/>
    </source>
</evidence>
<dbReference type="InterPro" id="IPR006119">
    <property type="entry name" value="Resolv_N"/>
</dbReference>
<dbReference type="RefSeq" id="WP_081146573.1">
    <property type="nucleotide sequence ID" value="NZ_LVYD01000041.1"/>
</dbReference>
<organism evidence="8 9">
    <name type="scientific">Niastella vici</name>
    <dbReference type="NCBI Taxonomy" id="1703345"/>
    <lineage>
        <taxon>Bacteria</taxon>
        <taxon>Pseudomonadati</taxon>
        <taxon>Bacteroidota</taxon>
        <taxon>Chitinophagia</taxon>
        <taxon>Chitinophagales</taxon>
        <taxon>Chitinophagaceae</taxon>
        <taxon>Niastella</taxon>
    </lineage>
</organism>
<dbReference type="Pfam" id="PF00239">
    <property type="entry name" value="Resolvase"/>
    <property type="match status" value="1"/>
</dbReference>
<dbReference type="InterPro" id="IPR050639">
    <property type="entry name" value="SSR_resolvase"/>
</dbReference>
<dbReference type="SMART" id="SM00857">
    <property type="entry name" value="Resolvase"/>
    <property type="match status" value="1"/>
</dbReference>
<sequence>MEEKKKAVIYCRVSTKEQVDEGNSLKTQEKICKEYSLKHGYEISQVFIELGESAKTADRTELKKLLAFCTNKKEKITAVIVYKIDRLSRQMEDYIVIKSKLKQSGVEIRSTSEHFEDNPAGRFMEYIIANVGQFDNDVRRERCTNGMKEAVQEGRYVWKAPYGYSNGIINGKSNIVPNKFAPIVKEAFELVAENILPVEQVRRCLERKYASNPTIRIPIRTHFPEMLRKEIYIGWINELGERQKGVFKPLISEELFAKVQNVLDGRKVCKSGYKIENPDFPLRRFFFHPTGLKLTGAWSRGKTKRYPYYFFRISKNNFERDQLEAVFFKLLDESGFSKNNFVVLAKKIHEKLTMKEENNNRKQLLYANKIESYKEKQHALIQKNLAGTLSDAILKQELDILEKQISDIEKIIPGSQKSQVDFDAALNFIREFVEHPAKAWKKADIKRKILLQWFYFPYGVEFDGINCRTPKLCKIFQLKKLLDSNSALKVNLPDIRSNTPFGSQFAYYSDNAFIDQDIFWEEVKEELLRLHELKNKS</sequence>
<dbReference type="PANTHER" id="PTHR30461:SF2">
    <property type="entry name" value="SERINE RECOMBINASE PINE-RELATED"/>
    <property type="match status" value="1"/>
</dbReference>
<dbReference type="GO" id="GO:0000150">
    <property type="term" value="F:DNA strand exchange activity"/>
    <property type="evidence" value="ECO:0007669"/>
    <property type="project" value="InterPro"/>
</dbReference>
<feature type="domain" description="Recombinase" evidence="7">
    <location>
        <begin position="161"/>
        <end position="269"/>
    </location>
</feature>
<evidence type="ECO:0008006" key="10">
    <source>
        <dbReference type="Google" id="ProtNLM"/>
    </source>
</evidence>
<evidence type="ECO:0000256" key="5">
    <source>
        <dbReference type="PROSITE-ProRule" id="PRU10137"/>
    </source>
</evidence>
<dbReference type="InterPro" id="IPR011109">
    <property type="entry name" value="DNA_bind_recombinase_dom"/>
</dbReference>
<accession>A0A1V9G2F9</accession>
<dbReference type="SUPFAM" id="SSF53041">
    <property type="entry name" value="Resolvase-like"/>
    <property type="match status" value="1"/>
</dbReference>
<dbReference type="PROSITE" id="PS51736">
    <property type="entry name" value="RECOMBINASES_3"/>
    <property type="match status" value="1"/>
</dbReference>
<evidence type="ECO:0000256" key="3">
    <source>
        <dbReference type="ARBA" id="ARBA00023172"/>
    </source>
</evidence>
<dbReference type="GO" id="GO:0003677">
    <property type="term" value="F:DNA binding"/>
    <property type="evidence" value="ECO:0007669"/>
    <property type="project" value="UniProtKB-KW"/>
</dbReference>
<evidence type="ECO:0000256" key="4">
    <source>
        <dbReference type="PIRSR" id="PIRSR606118-50"/>
    </source>
</evidence>
<feature type="domain" description="Resolvase/invertase-type recombinase catalytic" evidence="6">
    <location>
        <begin position="6"/>
        <end position="154"/>
    </location>
</feature>
<gene>
    <name evidence="8" type="ORF">A3860_18550</name>
</gene>
<dbReference type="Gene3D" id="3.90.1750.20">
    <property type="entry name" value="Putative Large Serine Recombinase, Chain B, Domain 2"/>
    <property type="match status" value="1"/>
</dbReference>
<dbReference type="Gene3D" id="3.40.50.1390">
    <property type="entry name" value="Resolvase, N-terminal catalytic domain"/>
    <property type="match status" value="1"/>
</dbReference>
<dbReference type="CDD" id="cd00338">
    <property type="entry name" value="Ser_Recombinase"/>
    <property type="match status" value="1"/>
</dbReference>